<sequence length="332" mass="34020">MTSPIIPLVEALGQAAVTASRQLLTNDDAIDTLGAAQRQVRDTVSRVATDVGNQTAGLAQMWTGQASGRQQTDGAALDGIARQLTANSTTIQGAIGQGFEILKGAQVTNVADFETFKQRAVNILMAAQAAAFTNPFGAAMKLGELITLGGELAGKVSGNLRGTVQQLTGVGQKLLGDLGMGGTTPQQNGSPGTPPEAYNGAPQNNAPPPSGAGAQAVENAKKLLGMPYVWGGKDPNRDGGVDCSGLVTWAYGQAGVDVPGPAQSQDIGTQVSKEDLQPGDLLVWEGGEAGGHVAIYAGDGQLIEAGDPVQMGPLRETNMAGQTFRGYWRPTA</sequence>
<feature type="region of interest" description="Disordered" evidence="5">
    <location>
        <begin position="175"/>
        <end position="214"/>
    </location>
</feature>
<evidence type="ECO:0000313" key="7">
    <source>
        <dbReference type="EMBL" id="RZS36842.1"/>
    </source>
</evidence>
<organism evidence="7 8">
    <name type="scientific">Herbihabitans rhizosphaerae</name>
    <dbReference type="NCBI Taxonomy" id="1872711"/>
    <lineage>
        <taxon>Bacteria</taxon>
        <taxon>Bacillati</taxon>
        <taxon>Actinomycetota</taxon>
        <taxon>Actinomycetes</taxon>
        <taxon>Pseudonocardiales</taxon>
        <taxon>Pseudonocardiaceae</taxon>
        <taxon>Herbihabitans</taxon>
    </lineage>
</organism>
<evidence type="ECO:0000256" key="5">
    <source>
        <dbReference type="SAM" id="MobiDB-lite"/>
    </source>
</evidence>
<dbReference type="RefSeq" id="WP_207222706.1">
    <property type="nucleotide sequence ID" value="NZ_SGWQ01000006.1"/>
</dbReference>
<comment type="similarity">
    <text evidence="1">Belongs to the peptidase C40 family.</text>
</comment>
<evidence type="ECO:0000256" key="2">
    <source>
        <dbReference type="ARBA" id="ARBA00022670"/>
    </source>
</evidence>
<dbReference type="InterPro" id="IPR038765">
    <property type="entry name" value="Papain-like_cys_pep_sf"/>
</dbReference>
<dbReference type="Pfam" id="PF00877">
    <property type="entry name" value="NLPC_P60"/>
    <property type="match status" value="1"/>
</dbReference>
<dbReference type="Proteomes" id="UP000294257">
    <property type="component" value="Unassembled WGS sequence"/>
</dbReference>
<keyword evidence="2" id="KW-0645">Protease</keyword>
<dbReference type="PANTHER" id="PTHR47359:SF3">
    <property type="entry name" value="NLP_P60 DOMAIN-CONTAINING PROTEIN-RELATED"/>
    <property type="match status" value="1"/>
</dbReference>
<dbReference type="PROSITE" id="PS51935">
    <property type="entry name" value="NLPC_P60"/>
    <property type="match status" value="1"/>
</dbReference>
<evidence type="ECO:0000256" key="1">
    <source>
        <dbReference type="ARBA" id="ARBA00007074"/>
    </source>
</evidence>
<keyword evidence="4" id="KW-0788">Thiol protease</keyword>
<dbReference type="AlphaFoldDB" id="A0A4Q7KNN7"/>
<dbReference type="InterPro" id="IPR051794">
    <property type="entry name" value="PG_Endopeptidase_C40"/>
</dbReference>
<accession>A0A4Q7KNN7</accession>
<reference evidence="7 8" key="1">
    <citation type="submission" date="2019-02" db="EMBL/GenBank/DDBJ databases">
        <title>Genomic Encyclopedia of Type Strains, Phase IV (KMG-IV): sequencing the most valuable type-strain genomes for metagenomic binning, comparative biology and taxonomic classification.</title>
        <authorList>
            <person name="Goeker M."/>
        </authorList>
    </citation>
    <scope>NUCLEOTIDE SEQUENCE [LARGE SCALE GENOMIC DNA]</scope>
    <source>
        <strain evidence="7 8">DSM 101727</strain>
    </source>
</reference>
<dbReference type="GO" id="GO:0006508">
    <property type="term" value="P:proteolysis"/>
    <property type="evidence" value="ECO:0007669"/>
    <property type="project" value="UniProtKB-KW"/>
</dbReference>
<gene>
    <name evidence="7" type="ORF">EV193_10676</name>
</gene>
<keyword evidence="8" id="KW-1185">Reference proteome</keyword>
<comment type="caution">
    <text evidence="7">The sequence shown here is derived from an EMBL/GenBank/DDBJ whole genome shotgun (WGS) entry which is preliminary data.</text>
</comment>
<evidence type="ECO:0000313" key="8">
    <source>
        <dbReference type="Proteomes" id="UP000294257"/>
    </source>
</evidence>
<evidence type="ECO:0000256" key="4">
    <source>
        <dbReference type="ARBA" id="ARBA00022807"/>
    </source>
</evidence>
<keyword evidence="3" id="KW-0378">Hydrolase</keyword>
<dbReference type="EMBL" id="SGWQ01000006">
    <property type="protein sequence ID" value="RZS36842.1"/>
    <property type="molecule type" value="Genomic_DNA"/>
</dbReference>
<evidence type="ECO:0000259" key="6">
    <source>
        <dbReference type="PROSITE" id="PS51935"/>
    </source>
</evidence>
<proteinExistence type="inferred from homology"/>
<name>A0A4Q7KNN7_9PSEU</name>
<protein>
    <submittedName>
        <fullName evidence="7">NlpC/P60 family protein</fullName>
    </submittedName>
</protein>
<dbReference type="Gene3D" id="3.90.1720.10">
    <property type="entry name" value="endopeptidase domain like (from Nostoc punctiforme)"/>
    <property type="match status" value="1"/>
</dbReference>
<dbReference type="GO" id="GO:0008234">
    <property type="term" value="F:cysteine-type peptidase activity"/>
    <property type="evidence" value="ECO:0007669"/>
    <property type="project" value="UniProtKB-KW"/>
</dbReference>
<evidence type="ECO:0000256" key="3">
    <source>
        <dbReference type="ARBA" id="ARBA00022801"/>
    </source>
</evidence>
<dbReference type="SUPFAM" id="SSF54001">
    <property type="entry name" value="Cysteine proteinases"/>
    <property type="match status" value="1"/>
</dbReference>
<dbReference type="PANTHER" id="PTHR47359">
    <property type="entry name" value="PEPTIDOGLYCAN DL-ENDOPEPTIDASE CWLO"/>
    <property type="match status" value="1"/>
</dbReference>
<feature type="domain" description="NlpC/P60" evidence="6">
    <location>
        <begin position="210"/>
        <end position="332"/>
    </location>
</feature>
<dbReference type="InterPro" id="IPR000064">
    <property type="entry name" value="NLP_P60_dom"/>
</dbReference>